<evidence type="ECO:0000313" key="4">
    <source>
        <dbReference type="Proteomes" id="UP000006415"/>
    </source>
</evidence>
<dbReference type="STRING" id="857290.HMPREF9156_00803"/>
<proteinExistence type="inferred from homology"/>
<dbReference type="HOGENOM" id="CLU_1593392_0_0_11"/>
<keyword evidence="1" id="KW-1003">Cell membrane</keyword>
<evidence type="ECO:0000256" key="1">
    <source>
        <dbReference type="HAMAP-Rule" id="MF_00386"/>
    </source>
</evidence>
<dbReference type="NCBIfam" id="TIGR00278">
    <property type="entry name" value="membrane protein insertion efficiency factor YidD"/>
    <property type="match status" value="1"/>
</dbReference>
<name>J0DF72_9BIFI</name>
<dbReference type="AlphaFoldDB" id="J0DF72"/>
<dbReference type="GO" id="GO:0005886">
    <property type="term" value="C:plasma membrane"/>
    <property type="evidence" value="ECO:0007669"/>
    <property type="project" value="UniProtKB-SubCell"/>
</dbReference>
<feature type="compositionally biased region" description="Polar residues" evidence="2">
    <location>
        <begin position="1"/>
        <end position="13"/>
    </location>
</feature>
<dbReference type="EMBL" id="AGZS01000003">
    <property type="protein sequence ID" value="EJD64928.1"/>
    <property type="molecule type" value="Genomic_DNA"/>
</dbReference>
<comment type="caution">
    <text evidence="3">The sequence shown here is derived from an EMBL/GenBank/DDBJ whole genome shotgun (WGS) entry which is preliminary data.</text>
</comment>
<comment type="function">
    <text evidence="1">Could be involved in insertion of integral membrane proteins into the membrane.</text>
</comment>
<dbReference type="PANTHER" id="PTHR33383">
    <property type="entry name" value="MEMBRANE PROTEIN INSERTION EFFICIENCY FACTOR-RELATED"/>
    <property type="match status" value="1"/>
</dbReference>
<accession>J0DF72</accession>
<evidence type="ECO:0000313" key="3">
    <source>
        <dbReference type="EMBL" id="EJD64928.1"/>
    </source>
</evidence>
<dbReference type="Pfam" id="PF01809">
    <property type="entry name" value="YidD"/>
    <property type="match status" value="1"/>
</dbReference>
<keyword evidence="4" id="KW-1185">Reference proteome</keyword>
<protein>
    <recommendedName>
        <fullName evidence="1">Putative membrane protein insertion efficiency factor</fullName>
    </recommendedName>
</protein>
<comment type="similarity">
    <text evidence="1">Belongs to the UPF0161 family.</text>
</comment>
<dbReference type="SMART" id="SM01234">
    <property type="entry name" value="Haemolytic"/>
    <property type="match status" value="1"/>
</dbReference>
<keyword evidence="1" id="KW-0472">Membrane</keyword>
<evidence type="ECO:0000256" key="2">
    <source>
        <dbReference type="SAM" id="MobiDB-lite"/>
    </source>
</evidence>
<feature type="region of interest" description="Disordered" evidence="2">
    <location>
        <begin position="1"/>
        <end position="28"/>
    </location>
</feature>
<dbReference type="PANTHER" id="PTHR33383:SF1">
    <property type="entry name" value="MEMBRANE PROTEIN INSERTION EFFICIENCY FACTOR-RELATED"/>
    <property type="match status" value="1"/>
</dbReference>
<organism evidence="3 4">
    <name type="scientific">Scardovia wiggsiae F0424</name>
    <dbReference type="NCBI Taxonomy" id="857290"/>
    <lineage>
        <taxon>Bacteria</taxon>
        <taxon>Bacillati</taxon>
        <taxon>Actinomycetota</taxon>
        <taxon>Actinomycetes</taxon>
        <taxon>Bifidobacteriales</taxon>
        <taxon>Bifidobacteriaceae</taxon>
        <taxon>Scardovia</taxon>
    </lineage>
</organism>
<dbReference type="InterPro" id="IPR002696">
    <property type="entry name" value="Membr_insert_effic_factor_YidD"/>
</dbReference>
<dbReference type="Proteomes" id="UP000006415">
    <property type="component" value="Unassembled WGS sequence"/>
</dbReference>
<reference evidence="3 4" key="1">
    <citation type="submission" date="2012-01" db="EMBL/GenBank/DDBJ databases">
        <title>The Genome Sequence of Scardovia wiggsiae F0424.</title>
        <authorList>
            <consortium name="The Broad Institute Genome Sequencing Platform"/>
            <person name="Earl A."/>
            <person name="Ward D."/>
            <person name="Feldgarden M."/>
            <person name="Gevers D."/>
            <person name="Izard J."/>
            <person name="Ganesan A."/>
            <person name="Baranova O.V."/>
            <person name="Blanton J.M."/>
            <person name="Tanner A.C."/>
            <person name="Mathney J."/>
            <person name="Dewhirst F.E."/>
            <person name="Young S.K."/>
            <person name="Zeng Q."/>
            <person name="Gargeya S."/>
            <person name="Fitzgerald M."/>
            <person name="Haas B."/>
            <person name="Abouelleil A."/>
            <person name="Alvarado L."/>
            <person name="Arachchi H.M."/>
            <person name="Berlin A."/>
            <person name="Chapman S.B."/>
            <person name="Gearin G."/>
            <person name="Goldberg J."/>
            <person name="Griggs A."/>
            <person name="Gujja S."/>
            <person name="Hansen M."/>
            <person name="Heiman D."/>
            <person name="Howarth C."/>
            <person name="Larimer J."/>
            <person name="Lui A."/>
            <person name="MacDonald P.J.P."/>
            <person name="McCowen C."/>
            <person name="Montmayeur A."/>
            <person name="Murphy C."/>
            <person name="Neiman D."/>
            <person name="Pearson M."/>
            <person name="Priest M."/>
            <person name="Roberts A."/>
            <person name="Saif S."/>
            <person name="Shea T."/>
            <person name="Sisk P."/>
            <person name="Stolte C."/>
            <person name="Sykes S."/>
            <person name="Wortman J."/>
            <person name="Nusbaum C."/>
            <person name="Birren B."/>
        </authorList>
    </citation>
    <scope>NUCLEOTIDE SEQUENCE [LARGE SCALE GENOMIC DNA]</scope>
    <source>
        <strain evidence="3 4">F0424</strain>
    </source>
</reference>
<dbReference type="HAMAP" id="MF_00386">
    <property type="entry name" value="UPF0161_YidD"/>
    <property type="match status" value="1"/>
</dbReference>
<gene>
    <name evidence="3" type="ORF">HMPREF9156_00803</name>
</gene>
<dbReference type="eggNOG" id="COG0759">
    <property type="taxonomic scope" value="Bacteria"/>
</dbReference>
<comment type="subcellular location">
    <subcellularLocation>
        <location evidence="1">Cell membrane</location>
        <topology evidence="1">Peripheral membrane protein</topology>
        <orientation evidence="1">Cytoplasmic side</orientation>
    </subcellularLocation>
</comment>
<sequence>MASQVPQVSQGPSNDVPEGNPRSSTMLLSKHKGNTNAADAGRNTDGIHRIQVMRKDPSWAQKAVIRCISFYRRCISPNTPPSCKYYPTCSTYALTAVKRFGAFRGSVLALLRLARCRPWSNGGIDDVPQKFSVFYRFTWSKAHEELRIAPLAGTDSYDDNSSPHVHV</sequence>